<evidence type="ECO:0000256" key="10">
    <source>
        <dbReference type="ARBA" id="ARBA00022989"/>
    </source>
</evidence>
<dbReference type="InterPro" id="IPR050269">
    <property type="entry name" value="ComplexI_Subunit6"/>
</dbReference>
<reference evidence="17" key="1">
    <citation type="submission" date="2015-11" db="EMBL/GenBank/DDBJ databases">
        <title>Complete mitochondrial genome of Globospongicola spinulatus.</title>
        <authorList>
            <person name="Tan M.H."/>
            <person name="Gan H.M."/>
            <person name="Bracken-Grissom H."/>
            <person name="Chan T.Y."/>
            <person name="Rahman S."/>
            <person name="Austin C.M."/>
        </authorList>
    </citation>
    <scope>NUCLEOTIDE SEQUENCE</scope>
</reference>
<keyword evidence="8" id="KW-1278">Translocase</keyword>
<comment type="catalytic activity">
    <reaction evidence="15">
        <text>a ubiquinone + NADH + 5 H(+)(in) = a ubiquinol + NAD(+) + 4 H(+)(out)</text>
        <dbReference type="Rhea" id="RHEA:29091"/>
        <dbReference type="Rhea" id="RHEA-COMP:9565"/>
        <dbReference type="Rhea" id="RHEA-COMP:9566"/>
        <dbReference type="ChEBI" id="CHEBI:15378"/>
        <dbReference type="ChEBI" id="CHEBI:16389"/>
        <dbReference type="ChEBI" id="CHEBI:17976"/>
        <dbReference type="ChEBI" id="CHEBI:57540"/>
        <dbReference type="ChEBI" id="CHEBI:57945"/>
        <dbReference type="EC" id="7.1.1.2"/>
    </reaction>
</comment>
<evidence type="ECO:0000256" key="13">
    <source>
        <dbReference type="ARBA" id="ARBA00023136"/>
    </source>
</evidence>
<comment type="similarity">
    <text evidence="2">Belongs to the complex I subunit 6 family.</text>
</comment>
<keyword evidence="9" id="KW-0249">Electron transport</keyword>
<evidence type="ECO:0000256" key="16">
    <source>
        <dbReference type="SAM" id="Phobius"/>
    </source>
</evidence>
<evidence type="ECO:0000313" key="17">
    <source>
        <dbReference type="EMBL" id="ANS72683.1"/>
    </source>
</evidence>
<name>A0A3Q8AF25_9EUCA</name>
<organism evidence="17">
    <name type="scientific">Globospongicola spinulatus</name>
    <dbReference type="NCBI Taxonomy" id="1873859"/>
    <lineage>
        <taxon>Eukaryota</taxon>
        <taxon>Metazoa</taxon>
        <taxon>Ecdysozoa</taxon>
        <taxon>Arthropoda</taxon>
        <taxon>Crustacea</taxon>
        <taxon>Multicrustacea</taxon>
        <taxon>Malacostraca</taxon>
        <taxon>Eumalacostraca</taxon>
        <taxon>Eucarida</taxon>
        <taxon>Decapoda</taxon>
        <taxon>Pleocyemata</taxon>
        <taxon>Stenopodidea</taxon>
        <taxon>Spongicolidae</taxon>
        <taxon>Globospongicola</taxon>
    </lineage>
</organism>
<dbReference type="GO" id="GO:0008137">
    <property type="term" value="F:NADH dehydrogenase (ubiquinone) activity"/>
    <property type="evidence" value="ECO:0007669"/>
    <property type="project" value="UniProtKB-EC"/>
</dbReference>
<evidence type="ECO:0000256" key="12">
    <source>
        <dbReference type="ARBA" id="ARBA00023128"/>
    </source>
</evidence>
<evidence type="ECO:0000256" key="1">
    <source>
        <dbReference type="ARBA" id="ARBA00004225"/>
    </source>
</evidence>
<keyword evidence="10 16" id="KW-1133">Transmembrane helix</keyword>
<feature type="transmembrane region" description="Helical" evidence="16">
    <location>
        <begin position="53"/>
        <end position="74"/>
    </location>
</feature>
<feature type="transmembrane region" description="Helical" evidence="16">
    <location>
        <begin position="6"/>
        <end position="22"/>
    </location>
</feature>
<protein>
    <recommendedName>
        <fullName evidence="4">NADH-ubiquinone oxidoreductase chain 6</fullName>
        <ecNumber evidence="3">7.1.1.2</ecNumber>
    </recommendedName>
    <alternativeName>
        <fullName evidence="14">NADH dehydrogenase subunit 6</fullName>
    </alternativeName>
</protein>
<evidence type="ECO:0000256" key="9">
    <source>
        <dbReference type="ARBA" id="ARBA00022982"/>
    </source>
</evidence>
<keyword evidence="12 17" id="KW-0496">Mitochondrion</keyword>
<comment type="subcellular location">
    <subcellularLocation>
        <location evidence="1">Mitochondrion membrane</location>
        <topology evidence="1">Multi-pass membrane protein</topology>
    </subcellularLocation>
</comment>
<accession>A0A3Q8AF25</accession>
<keyword evidence="5" id="KW-0813">Transport</keyword>
<keyword evidence="11" id="KW-0520">NAD</keyword>
<evidence type="ECO:0000256" key="3">
    <source>
        <dbReference type="ARBA" id="ARBA00012944"/>
    </source>
</evidence>
<evidence type="ECO:0000256" key="8">
    <source>
        <dbReference type="ARBA" id="ARBA00022967"/>
    </source>
</evidence>
<feature type="transmembrane region" description="Helical" evidence="16">
    <location>
        <begin position="81"/>
        <end position="102"/>
    </location>
</feature>
<gene>
    <name evidence="17" type="primary">ND6</name>
</gene>
<sequence>MALSVSLMPIITTISIIFTLTTHPLATGLTLLTQTILICVMAGLFMSSFWFSYILFLIFLGGMLILFIYVASLAPNESFQFTLSTTTLMFTSLFFSFLLLFWDPIMKMTLSKTTSASFPSLFSISLQTLTTKTFYNPPISNLTLFTILYLLLTLIIVVKITDYFNGPLRLSN</sequence>
<feature type="transmembrane region" description="Helical" evidence="16">
    <location>
        <begin position="139"/>
        <end position="160"/>
    </location>
</feature>
<evidence type="ECO:0000256" key="6">
    <source>
        <dbReference type="ARBA" id="ARBA00022660"/>
    </source>
</evidence>
<evidence type="ECO:0000256" key="5">
    <source>
        <dbReference type="ARBA" id="ARBA00022448"/>
    </source>
</evidence>
<evidence type="ECO:0000256" key="4">
    <source>
        <dbReference type="ARBA" id="ARBA00021095"/>
    </source>
</evidence>
<evidence type="ECO:0000256" key="7">
    <source>
        <dbReference type="ARBA" id="ARBA00022692"/>
    </source>
</evidence>
<dbReference type="GO" id="GO:0031966">
    <property type="term" value="C:mitochondrial membrane"/>
    <property type="evidence" value="ECO:0007669"/>
    <property type="project" value="UniProtKB-SubCell"/>
</dbReference>
<dbReference type="PANTHER" id="PTHR11435:SF1">
    <property type="entry name" value="NADH-UBIQUINONE OXIDOREDUCTASE CHAIN 6"/>
    <property type="match status" value="1"/>
</dbReference>
<proteinExistence type="inferred from homology"/>
<dbReference type="EMBL" id="KU188326">
    <property type="protein sequence ID" value="ANS72683.1"/>
    <property type="molecule type" value="Genomic_DNA"/>
</dbReference>
<evidence type="ECO:0000256" key="15">
    <source>
        <dbReference type="ARBA" id="ARBA00049551"/>
    </source>
</evidence>
<evidence type="ECO:0000256" key="2">
    <source>
        <dbReference type="ARBA" id="ARBA00005698"/>
    </source>
</evidence>
<keyword evidence="13 16" id="KW-0472">Membrane</keyword>
<dbReference type="PANTHER" id="PTHR11435">
    <property type="entry name" value="NADH UBIQUINONE OXIDOREDUCTASE SUBUNIT ND6"/>
    <property type="match status" value="1"/>
</dbReference>
<keyword evidence="7 16" id="KW-0812">Transmembrane</keyword>
<keyword evidence="6" id="KW-0679">Respiratory chain</keyword>
<evidence type="ECO:0000256" key="14">
    <source>
        <dbReference type="ARBA" id="ARBA00031019"/>
    </source>
</evidence>
<evidence type="ECO:0000256" key="11">
    <source>
        <dbReference type="ARBA" id="ARBA00023027"/>
    </source>
</evidence>
<geneLocation type="mitochondrion" evidence="17"/>
<dbReference type="AlphaFoldDB" id="A0A3Q8AF25"/>
<dbReference type="EC" id="7.1.1.2" evidence="3"/>